<dbReference type="EMBL" id="JAKGSG010000042">
    <property type="protein sequence ID" value="MCF4122448.1"/>
    <property type="molecule type" value="Genomic_DNA"/>
</dbReference>
<feature type="compositionally biased region" description="Basic and acidic residues" evidence="2">
    <location>
        <begin position="280"/>
        <end position="302"/>
    </location>
</feature>
<evidence type="ECO:0000256" key="1">
    <source>
        <dbReference type="ARBA" id="ARBA00023277"/>
    </source>
</evidence>
<evidence type="ECO:0000313" key="5">
    <source>
        <dbReference type="Proteomes" id="UP001165405"/>
    </source>
</evidence>
<feature type="domain" description="Xylose isomerase-like TIM barrel" evidence="3">
    <location>
        <begin position="34"/>
        <end position="293"/>
    </location>
</feature>
<comment type="caution">
    <text evidence="4">The sequence shown here is derived from an EMBL/GenBank/DDBJ whole genome shotgun (WGS) entry which is preliminary data.</text>
</comment>
<evidence type="ECO:0000313" key="4">
    <source>
        <dbReference type="EMBL" id="MCF4122448.1"/>
    </source>
</evidence>
<dbReference type="Pfam" id="PF01261">
    <property type="entry name" value="AP_endonuc_2"/>
    <property type="match status" value="1"/>
</dbReference>
<dbReference type="Gene3D" id="3.20.20.150">
    <property type="entry name" value="Divalent-metal-dependent TIM barrel enzymes"/>
    <property type="match status" value="1"/>
</dbReference>
<dbReference type="GO" id="GO:0016853">
    <property type="term" value="F:isomerase activity"/>
    <property type="evidence" value="ECO:0007669"/>
    <property type="project" value="UniProtKB-KW"/>
</dbReference>
<accession>A0AA41QFE5</accession>
<protein>
    <submittedName>
        <fullName evidence="4">Sugar phosphate isomerase/epimerase</fullName>
    </submittedName>
</protein>
<dbReference type="InterPro" id="IPR050312">
    <property type="entry name" value="IolE/XylAMocC-like"/>
</dbReference>
<name>A0AA41QFE5_9MICO</name>
<proteinExistence type="predicted"/>
<dbReference type="InterPro" id="IPR013022">
    <property type="entry name" value="Xyl_isomerase-like_TIM-brl"/>
</dbReference>
<dbReference type="InterPro" id="IPR036237">
    <property type="entry name" value="Xyl_isomerase-like_sf"/>
</dbReference>
<reference evidence="4" key="1">
    <citation type="submission" date="2022-01" db="EMBL/GenBank/DDBJ databases">
        <title>Antribacter sp. nov., isolated from Guizhou of China.</title>
        <authorList>
            <person name="Chengliang C."/>
            <person name="Ya Z."/>
        </authorList>
    </citation>
    <scope>NUCLEOTIDE SEQUENCE</scope>
    <source>
        <strain evidence="4">KLBMP 9083</strain>
    </source>
</reference>
<evidence type="ECO:0000259" key="3">
    <source>
        <dbReference type="Pfam" id="PF01261"/>
    </source>
</evidence>
<dbReference type="Proteomes" id="UP001165405">
    <property type="component" value="Unassembled WGS sequence"/>
</dbReference>
<keyword evidence="1" id="KW-0119">Carbohydrate metabolism</keyword>
<dbReference type="AlphaFoldDB" id="A0AA41QFE5"/>
<feature type="region of interest" description="Disordered" evidence="2">
    <location>
        <begin position="278"/>
        <end position="302"/>
    </location>
</feature>
<feature type="region of interest" description="Disordered" evidence="2">
    <location>
        <begin position="108"/>
        <end position="130"/>
    </location>
</feature>
<dbReference type="SUPFAM" id="SSF51658">
    <property type="entry name" value="Xylose isomerase-like"/>
    <property type="match status" value="1"/>
</dbReference>
<evidence type="ECO:0000256" key="2">
    <source>
        <dbReference type="SAM" id="MobiDB-lite"/>
    </source>
</evidence>
<sequence>MAIIVAGAPVSFGVFELTPDGDDLRLPTADEVLDVLERTGYAGVDLGPVGFLGRGDELRKRLDRHGLELAGGWVDLPFTDDDAFTGALPALDDALDVFADAAEAGPSKLPLPTLADSGDATRKANPGGGAGHVLDADGWTRLARNVGVAAERVRSRGFEPTFHHHACTFVETPDEIDTFLDRTDVDLTFDTGHLLIGGGDPLEGWRRWSSRINHLHLKDVRVDVLRDIVASKGGMIDVWSGGTFVPFGEGDLDIAAVMDAVVASGYDGWLVVEQDVYPRPGDDPARPERDSRTNRDALRRWI</sequence>
<keyword evidence="4" id="KW-0413">Isomerase</keyword>
<keyword evidence="5" id="KW-1185">Reference proteome</keyword>
<dbReference type="RefSeq" id="WP_236090241.1">
    <property type="nucleotide sequence ID" value="NZ_JAKGSG010000042.1"/>
</dbReference>
<organism evidence="4 5">
    <name type="scientific">Antribacter soli</name>
    <dbReference type="NCBI Taxonomy" id="2910976"/>
    <lineage>
        <taxon>Bacteria</taxon>
        <taxon>Bacillati</taxon>
        <taxon>Actinomycetota</taxon>
        <taxon>Actinomycetes</taxon>
        <taxon>Micrococcales</taxon>
        <taxon>Promicromonosporaceae</taxon>
        <taxon>Antribacter</taxon>
    </lineage>
</organism>
<gene>
    <name evidence="4" type="ORF">L1785_15830</name>
</gene>
<dbReference type="PANTHER" id="PTHR12110:SF41">
    <property type="entry name" value="INOSOSE DEHYDRATASE"/>
    <property type="match status" value="1"/>
</dbReference>
<dbReference type="PANTHER" id="PTHR12110">
    <property type="entry name" value="HYDROXYPYRUVATE ISOMERASE"/>
    <property type="match status" value="1"/>
</dbReference>